<dbReference type="AlphaFoldDB" id="A0A0P7CW51"/>
<dbReference type="Pfam" id="PF04325">
    <property type="entry name" value="DUF465"/>
    <property type="match status" value="1"/>
</dbReference>
<proteinExistence type="predicted"/>
<reference evidence="1 2" key="1">
    <citation type="submission" date="2015-10" db="EMBL/GenBank/DDBJ databases">
        <title>Pseudomonas putida clinical strains.</title>
        <authorList>
            <person name="Molina L."/>
            <person name="Udaondo Z."/>
        </authorList>
    </citation>
    <scope>NUCLEOTIDE SEQUENCE [LARGE SCALE GENOMIC DNA]</scope>
    <source>
        <strain evidence="1 2">HB13667</strain>
    </source>
</reference>
<dbReference type="InterPro" id="IPR007420">
    <property type="entry name" value="DUF465"/>
</dbReference>
<organism evidence="1 2">
    <name type="scientific">Pseudomonas putida</name>
    <name type="common">Arthrobacter siderocapsulatus</name>
    <dbReference type="NCBI Taxonomy" id="303"/>
    <lineage>
        <taxon>Bacteria</taxon>
        <taxon>Pseudomonadati</taxon>
        <taxon>Pseudomonadota</taxon>
        <taxon>Gammaproteobacteria</taxon>
        <taxon>Pseudomonadales</taxon>
        <taxon>Pseudomonadaceae</taxon>
        <taxon>Pseudomonas</taxon>
    </lineage>
</organism>
<evidence type="ECO:0000313" key="1">
    <source>
        <dbReference type="EMBL" id="KPM58594.1"/>
    </source>
</evidence>
<dbReference type="EMBL" id="LKKS01000137">
    <property type="protein sequence ID" value="KPM58594.1"/>
    <property type="molecule type" value="Genomic_DNA"/>
</dbReference>
<dbReference type="Gene3D" id="6.10.280.50">
    <property type="match status" value="1"/>
</dbReference>
<comment type="caution">
    <text evidence="1">The sequence shown here is derived from an EMBL/GenBank/DDBJ whole genome shotgun (WGS) entry which is preliminary data.</text>
</comment>
<evidence type="ECO:0000313" key="2">
    <source>
        <dbReference type="Proteomes" id="UP000050437"/>
    </source>
</evidence>
<evidence type="ECO:0008006" key="3">
    <source>
        <dbReference type="Google" id="ProtNLM"/>
    </source>
</evidence>
<dbReference type="InterPro" id="IPR038444">
    <property type="entry name" value="DUF465_sf"/>
</dbReference>
<protein>
    <recommendedName>
        <fullName evidence="3">DUF465 domain-containing protein</fullName>
    </recommendedName>
</protein>
<dbReference type="Proteomes" id="UP000050437">
    <property type="component" value="Unassembled WGS sequence"/>
</dbReference>
<sequence length="79" mass="9036">MPVPHDLLADLHVTADAFQALMDKDQTLHSLHKEYNAKDKEVVAAEGNGTNDETVNRLRKERLLIKDKIERIIHPPKSR</sequence>
<gene>
    <name evidence="1" type="ORF">HB13667_27460</name>
</gene>
<accession>A0A0P7CW51</accession>
<dbReference type="RefSeq" id="WP_054573758.1">
    <property type="nucleotide sequence ID" value="NZ_LKKS01000137.1"/>
</dbReference>
<name>A0A0P7CW51_PSEPU</name>
<dbReference type="GeneID" id="92659354"/>